<comment type="similarity">
    <text evidence="2">Belongs to the COG3 family.</text>
</comment>
<dbReference type="GO" id="GO:0017119">
    <property type="term" value="C:Golgi transport complex"/>
    <property type="evidence" value="ECO:0007669"/>
    <property type="project" value="TreeGrafter"/>
</dbReference>
<feature type="non-terminal residue" evidence="11">
    <location>
        <position position="408"/>
    </location>
</feature>
<dbReference type="Pfam" id="PF20671">
    <property type="entry name" value="COG3_C"/>
    <property type="match status" value="1"/>
</dbReference>
<comment type="subcellular location">
    <subcellularLocation>
        <location evidence="1">Golgi apparatus membrane</location>
        <topology evidence="1">Peripheral membrane protein</topology>
    </subcellularLocation>
</comment>
<gene>
    <name evidence="11" type="ORF">BLA29_004982</name>
</gene>
<evidence type="ECO:0000259" key="10">
    <source>
        <dbReference type="Pfam" id="PF20671"/>
    </source>
</evidence>
<dbReference type="OrthoDB" id="296793at2759"/>
<evidence type="ECO:0000256" key="5">
    <source>
        <dbReference type="ARBA" id="ARBA00022927"/>
    </source>
</evidence>
<dbReference type="Proteomes" id="UP000194236">
    <property type="component" value="Unassembled WGS sequence"/>
</dbReference>
<evidence type="ECO:0000256" key="6">
    <source>
        <dbReference type="ARBA" id="ARBA00023034"/>
    </source>
</evidence>
<dbReference type="GO" id="GO:0005801">
    <property type="term" value="C:cis-Golgi network"/>
    <property type="evidence" value="ECO:0007669"/>
    <property type="project" value="InterPro"/>
</dbReference>
<comment type="caution">
    <text evidence="11">The sequence shown here is derived from an EMBL/GenBank/DDBJ whole genome shotgun (WGS) entry which is preliminary data.</text>
</comment>
<dbReference type="PANTHER" id="PTHR13302">
    <property type="entry name" value="CONSERVED OLIGOMERIC GOLGI COMPLEX COMPONENT 3"/>
    <property type="match status" value="1"/>
</dbReference>
<evidence type="ECO:0000256" key="2">
    <source>
        <dbReference type="ARBA" id="ARBA00009936"/>
    </source>
</evidence>
<keyword evidence="7" id="KW-0472">Membrane</keyword>
<feature type="domain" description="Conserved oligomeric Golgi complex subunit 3 N-terminal" evidence="9">
    <location>
        <begin position="3"/>
        <end position="133"/>
    </location>
</feature>
<evidence type="ECO:0000256" key="7">
    <source>
        <dbReference type="ARBA" id="ARBA00023136"/>
    </source>
</evidence>
<evidence type="ECO:0000256" key="8">
    <source>
        <dbReference type="ARBA" id="ARBA00031339"/>
    </source>
</evidence>
<dbReference type="GO" id="GO:0006891">
    <property type="term" value="P:intra-Golgi vesicle-mediated transport"/>
    <property type="evidence" value="ECO:0007669"/>
    <property type="project" value="TreeGrafter"/>
</dbReference>
<keyword evidence="6" id="KW-0333">Golgi apparatus</keyword>
<evidence type="ECO:0000256" key="1">
    <source>
        <dbReference type="ARBA" id="ARBA00004395"/>
    </source>
</evidence>
<evidence type="ECO:0000256" key="4">
    <source>
        <dbReference type="ARBA" id="ARBA00022448"/>
    </source>
</evidence>
<protein>
    <recommendedName>
        <fullName evidence="3">Conserved oligomeric Golgi complex subunit 3</fullName>
    </recommendedName>
    <alternativeName>
        <fullName evidence="8">Component of oligomeric Golgi complex 3</fullName>
    </alternativeName>
</protein>
<dbReference type="AlphaFoldDB" id="A0A1Y3B2J6"/>
<proteinExistence type="inferred from homology"/>
<evidence type="ECO:0000313" key="11">
    <source>
        <dbReference type="EMBL" id="OTF74264.1"/>
    </source>
</evidence>
<accession>A0A1Y3B2J6</accession>
<dbReference type="GO" id="GO:0007030">
    <property type="term" value="P:Golgi organization"/>
    <property type="evidence" value="ECO:0007669"/>
    <property type="project" value="TreeGrafter"/>
</dbReference>
<dbReference type="InterPro" id="IPR048685">
    <property type="entry name" value="COG3_C"/>
</dbReference>
<sequence>MQLTGLVDEILASLNRLDEEYSSAIDKTKSFYSSCDTLLQQQQNLLVAIEAINEKLSYFEDLETMSKKFSSPTMLTLNESLIPLLNRLDECIEFMSNNNDNYLEANKYLSDYHRFQTSALSMIRTHVVNILKQTELQVMPENDTVLTSNESVFTLYYGKFQLNAHRIKILMQQIENRTKQSETFTQYLNDCHQCYFQIRHSLITPVLTLAMDEMIETLGRNFCSLIRSSAKLYTHICRDEYQLYFQFFTQISHGFNEFLDQLCLSLYDKLRPIIIHLEHLESLSEICSLIKFEFIEENLHQDELESFVKAMQQLLQDTQERLVYRCNVHIEKNILNYSPASGDLAYPEKLQMMKSITETLETNNNNQQNEQNMKRSDSISSIISSISDISFVRGYHHPSESSSRAVSS</sequence>
<dbReference type="InterPro" id="IPR048320">
    <property type="entry name" value="COG3_N"/>
</dbReference>
<dbReference type="GO" id="GO:0000139">
    <property type="term" value="C:Golgi membrane"/>
    <property type="evidence" value="ECO:0007669"/>
    <property type="project" value="UniProtKB-SubCell"/>
</dbReference>
<evidence type="ECO:0000256" key="3">
    <source>
        <dbReference type="ARBA" id="ARBA00020976"/>
    </source>
</evidence>
<feature type="domain" description="Conserved oligomeric Golgi complex subunit 3 C-terminal" evidence="10">
    <location>
        <begin position="154"/>
        <end position="366"/>
    </location>
</feature>
<name>A0A1Y3B2J6_EURMA</name>
<evidence type="ECO:0000313" key="12">
    <source>
        <dbReference type="Proteomes" id="UP000194236"/>
    </source>
</evidence>
<dbReference type="EMBL" id="MUJZ01047916">
    <property type="protein sequence ID" value="OTF74264.1"/>
    <property type="molecule type" value="Genomic_DNA"/>
</dbReference>
<keyword evidence="4" id="KW-0813">Transport</keyword>
<evidence type="ECO:0000259" key="9">
    <source>
        <dbReference type="Pfam" id="PF04136"/>
    </source>
</evidence>
<organism evidence="11 12">
    <name type="scientific">Euroglyphus maynei</name>
    <name type="common">Mayne's house dust mite</name>
    <dbReference type="NCBI Taxonomy" id="6958"/>
    <lineage>
        <taxon>Eukaryota</taxon>
        <taxon>Metazoa</taxon>
        <taxon>Ecdysozoa</taxon>
        <taxon>Arthropoda</taxon>
        <taxon>Chelicerata</taxon>
        <taxon>Arachnida</taxon>
        <taxon>Acari</taxon>
        <taxon>Acariformes</taxon>
        <taxon>Sarcoptiformes</taxon>
        <taxon>Astigmata</taxon>
        <taxon>Psoroptidia</taxon>
        <taxon>Analgoidea</taxon>
        <taxon>Pyroglyphidae</taxon>
        <taxon>Pyroglyphinae</taxon>
        <taxon>Euroglyphus</taxon>
    </lineage>
</organism>
<dbReference type="PANTHER" id="PTHR13302:SF8">
    <property type="entry name" value="CONSERVED OLIGOMERIC GOLGI COMPLEX SUBUNIT 3"/>
    <property type="match status" value="1"/>
</dbReference>
<keyword evidence="12" id="KW-1185">Reference proteome</keyword>
<dbReference type="InterPro" id="IPR007265">
    <property type="entry name" value="COG_su3"/>
</dbReference>
<keyword evidence="5" id="KW-0653">Protein transport</keyword>
<reference evidence="11 12" key="1">
    <citation type="submission" date="2017-03" db="EMBL/GenBank/DDBJ databases">
        <title>Genome Survey of Euroglyphus maynei.</title>
        <authorList>
            <person name="Arlian L.G."/>
            <person name="Morgan M.S."/>
            <person name="Rider S.D."/>
        </authorList>
    </citation>
    <scope>NUCLEOTIDE SEQUENCE [LARGE SCALE GENOMIC DNA]</scope>
    <source>
        <strain evidence="11">Arlian Lab</strain>
        <tissue evidence="11">Whole body</tissue>
    </source>
</reference>
<dbReference type="GO" id="GO:0006886">
    <property type="term" value="P:intracellular protein transport"/>
    <property type="evidence" value="ECO:0007669"/>
    <property type="project" value="InterPro"/>
</dbReference>
<dbReference type="Pfam" id="PF04136">
    <property type="entry name" value="COG3_N"/>
    <property type="match status" value="1"/>
</dbReference>